<dbReference type="VEuPathDB" id="FungiDB:RhiirFUN_025752"/>
<name>A0A2I1HQC1_9GLOM</name>
<dbReference type="EMBL" id="LLXI01004898">
    <property type="protein sequence ID" value="PKY61067.1"/>
    <property type="molecule type" value="Genomic_DNA"/>
</dbReference>
<dbReference type="VEuPathDB" id="FungiDB:RhiirA1_492744"/>
<protein>
    <submittedName>
        <fullName evidence="1">Uncharacterized protein</fullName>
    </submittedName>
</protein>
<evidence type="ECO:0000313" key="2">
    <source>
        <dbReference type="Proteomes" id="UP000234323"/>
    </source>
</evidence>
<comment type="caution">
    <text evidence="1">The sequence shown here is derived from an EMBL/GenBank/DDBJ whole genome shotgun (WGS) entry which is preliminary data.</text>
</comment>
<keyword evidence="2" id="KW-1185">Reference proteome</keyword>
<proteinExistence type="predicted"/>
<reference evidence="1 2" key="1">
    <citation type="submission" date="2015-10" db="EMBL/GenBank/DDBJ databases">
        <title>Genome analyses suggest a sexual origin of heterokaryosis in a supposedly ancient asexual fungus.</title>
        <authorList>
            <person name="Ropars J."/>
            <person name="Sedzielewska K."/>
            <person name="Noel J."/>
            <person name="Charron P."/>
            <person name="Farinelli L."/>
            <person name="Marton T."/>
            <person name="Kruger M."/>
            <person name="Pelin A."/>
            <person name="Brachmann A."/>
            <person name="Corradi N."/>
        </authorList>
    </citation>
    <scope>NUCLEOTIDE SEQUENCE [LARGE SCALE GENOMIC DNA]</scope>
    <source>
        <strain evidence="1 2">A4</strain>
    </source>
</reference>
<dbReference type="VEuPathDB" id="FungiDB:FUN_003724"/>
<sequence length="353" mass="42399">MWCSRIRVPFRKLIEYNPTFFSKNEYIHMTERLYEDEKFGPGRRTFHIYCTACDSLVFICENTEKCADKHLNECIAKIEERHIAYVRSVLWKRKSKKGLSSIEIDEIYHNIYYKYRKSSEFYDYRPLDEFKRKTAYHYINSAIAIQRVWRAFKLGPETWAQRVWNIVRNDGTPDRKRLLGELPSSQRIIINPETQEEYALRVGEFVDGFKKNCIYIENFNLAELVTPYKEYIDLRPTTWIENKKHQLLNRLSIVAYIVAFIVLHQQGYRNVKYGGWSCQLKCLSNPEYYRINQYDGTENFVRSSEYTRYKCKEAGKQYPCDLLEINYFKSAGIDFSNFNNNCEYVQRVFQNIR</sequence>
<organism evidence="1 2">
    <name type="scientific">Rhizophagus irregularis</name>
    <dbReference type="NCBI Taxonomy" id="588596"/>
    <lineage>
        <taxon>Eukaryota</taxon>
        <taxon>Fungi</taxon>
        <taxon>Fungi incertae sedis</taxon>
        <taxon>Mucoromycota</taxon>
        <taxon>Glomeromycotina</taxon>
        <taxon>Glomeromycetes</taxon>
        <taxon>Glomerales</taxon>
        <taxon>Glomeraceae</taxon>
        <taxon>Rhizophagus</taxon>
    </lineage>
</organism>
<evidence type="ECO:0000313" key="1">
    <source>
        <dbReference type="EMBL" id="PKY61067.1"/>
    </source>
</evidence>
<dbReference type="Proteomes" id="UP000234323">
    <property type="component" value="Unassembled WGS sequence"/>
</dbReference>
<accession>A0A2I1HQC1</accession>
<gene>
    <name evidence="1" type="ORF">RhiirA4_431571</name>
</gene>
<dbReference type="AlphaFoldDB" id="A0A2I1HQC1"/>